<dbReference type="EMBL" id="JABELX010000003">
    <property type="protein sequence ID" value="NNH70114.1"/>
    <property type="molecule type" value="Genomic_DNA"/>
</dbReference>
<evidence type="ECO:0000313" key="2">
    <source>
        <dbReference type="Proteomes" id="UP000586827"/>
    </source>
</evidence>
<dbReference type="RefSeq" id="WP_157552008.1">
    <property type="nucleotide sequence ID" value="NZ_JABELX010000003.1"/>
</dbReference>
<reference evidence="1 2" key="1">
    <citation type="submission" date="2020-05" db="EMBL/GenBank/DDBJ databases">
        <title>MicrobeNet Type strains.</title>
        <authorList>
            <person name="Nicholson A.C."/>
        </authorList>
    </citation>
    <scope>NUCLEOTIDE SEQUENCE [LARGE SCALE GENOMIC DNA]</scope>
    <source>
        <strain evidence="1 2">JCM 3224</strain>
    </source>
</reference>
<protein>
    <submittedName>
        <fullName evidence="1">Uncharacterized protein</fullName>
    </submittedName>
</protein>
<gene>
    <name evidence="1" type="ORF">HLB23_09620</name>
</gene>
<accession>A0A849BV90</accession>
<evidence type="ECO:0000313" key="1">
    <source>
        <dbReference type="EMBL" id="NNH70114.1"/>
    </source>
</evidence>
<keyword evidence="2" id="KW-1185">Reference proteome</keyword>
<dbReference type="Proteomes" id="UP000586827">
    <property type="component" value="Unassembled WGS sequence"/>
</dbReference>
<name>A0A849BV90_9NOCA</name>
<proteinExistence type="predicted"/>
<dbReference type="AlphaFoldDB" id="A0A849BV90"/>
<sequence length="282" mass="30955">MSMPGTVDTWPYRGGDQATAWETCAVVEWNYMAVEPIAVVPAEGPGDGMLQFRDTQSGCRFLAGTPRAHPILWRECMDGALRVYQRYGSEDALEYDTVIEGHSTSMFFVALDPNGKAVAGVRAEGPHKHVDEVHAVADWAGLPGEAAFRKLVADQIPEGVIETKAGWTAREAEHRSELAAGVARAIVHCMVLLGVRYGVGVSPEHALERYRSSGARAPWWIPAASYPDDRYRTVPVWWDLRTYRSVASVSQVRLIDAELAELTVNGKVPPVEWLRGDGLAQA</sequence>
<comment type="caution">
    <text evidence="1">The sequence shown here is derived from an EMBL/GenBank/DDBJ whole genome shotgun (WGS) entry which is preliminary data.</text>
</comment>
<organism evidence="1 2">
    <name type="scientific">Nocardia uniformis</name>
    <dbReference type="NCBI Taxonomy" id="53432"/>
    <lineage>
        <taxon>Bacteria</taxon>
        <taxon>Bacillati</taxon>
        <taxon>Actinomycetota</taxon>
        <taxon>Actinomycetes</taxon>
        <taxon>Mycobacteriales</taxon>
        <taxon>Nocardiaceae</taxon>
        <taxon>Nocardia</taxon>
    </lineage>
</organism>